<comment type="caution">
    <text evidence="4">The sequence shown here is derived from an EMBL/GenBank/DDBJ whole genome shotgun (WGS) entry which is preliminary data.</text>
</comment>
<keyword evidence="3" id="KW-0687">Ribonucleoprotein</keyword>
<dbReference type="PANTHER" id="PTHR10769">
    <property type="entry name" value="40S RIBOSOMAL PROTEIN S28"/>
    <property type="match status" value="1"/>
</dbReference>
<gene>
    <name evidence="4" type="ORF">R1sor_001319</name>
</gene>
<protein>
    <recommendedName>
        <fullName evidence="6">Ribosomal protein S28</fullName>
    </recommendedName>
</protein>
<evidence type="ECO:0008006" key="6">
    <source>
        <dbReference type="Google" id="ProtNLM"/>
    </source>
</evidence>
<keyword evidence="5" id="KW-1185">Reference proteome</keyword>
<comment type="similarity">
    <text evidence="1">Belongs to the eukaryotic ribosomal protein eS28 family.</text>
</comment>
<dbReference type="PANTHER" id="PTHR10769:SF3">
    <property type="entry name" value="SMALL RIBOSOMAL SUBUNIT PROTEIN ES28"/>
    <property type="match status" value="1"/>
</dbReference>
<reference evidence="4 5" key="1">
    <citation type="submission" date="2024-09" db="EMBL/GenBank/DDBJ databases">
        <title>Chromosome-scale assembly of Riccia sorocarpa.</title>
        <authorList>
            <person name="Paukszto L."/>
        </authorList>
    </citation>
    <scope>NUCLEOTIDE SEQUENCE [LARGE SCALE GENOMIC DNA]</scope>
    <source>
        <strain evidence="4">LP-2024</strain>
        <tissue evidence="4">Aerial parts of the thallus</tissue>
    </source>
</reference>
<accession>A0ABD3GVM2</accession>
<dbReference type="InterPro" id="IPR000289">
    <property type="entry name" value="Ribosomal_eS28"/>
</dbReference>
<evidence type="ECO:0000313" key="4">
    <source>
        <dbReference type="EMBL" id="KAL3683297.1"/>
    </source>
</evidence>
<dbReference type="Proteomes" id="UP001633002">
    <property type="component" value="Unassembled WGS sequence"/>
</dbReference>
<name>A0ABD3GVM2_9MARC</name>
<organism evidence="4 5">
    <name type="scientific">Riccia sorocarpa</name>
    <dbReference type="NCBI Taxonomy" id="122646"/>
    <lineage>
        <taxon>Eukaryota</taxon>
        <taxon>Viridiplantae</taxon>
        <taxon>Streptophyta</taxon>
        <taxon>Embryophyta</taxon>
        <taxon>Marchantiophyta</taxon>
        <taxon>Marchantiopsida</taxon>
        <taxon>Marchantiidae</taxon>
        <taxon>Marchantiales</taxon>
        <taxon>Ricciaceae</taxon>
        <taxon>Riccia</taxon>
    </lineage>
</organism>
<dbReference type="EMBL" id="JBJQOH010000006">
    <property type="protein sequence ID" value="KAL3683297.1"/>
    <property type="molecule type" value="Genomic_DNA"/>
</dbReference>
<proteinExistence type="inferred from homology"/>
<dbReference type="SUPFAM" id="SSF50249">
    <property type="entry name" value="Nucleic acid-binding proteins"/>
    <property type="match status" value="1"/>
</dbReference>
<dbReference type="GO" id="GO:1990904">
    <property type="term" value="C:ribonucleoprotein complex"/>
    <property type="evidence" value="ECO:0007669"/>
    <property type="project" value="UniProtKB-KW"/>
</dbReference>
<sequence length="79" mass="8780">MDSQVKLAIVQKVIGRTGSRGQVTQVRVQFVDDPSRVITRNVKGPVRVGYSEREVLSFTRCDLTGITHGWKHLSGVELS</sequence>
<evidence type="ECO:0000313" key="5">
    <source>
        <dbReference type="Proteomes" id="UP001633002"/>
    </source>
</evidence>
<dbReference type="GO" id="GO:0005840">
    <property type="term" value="C:ribosome"/>
    <property type="evidence" value="ECO:0007669"/>
    <property type="project" value="UniProtKB-KW"/>
</dbReference>
<dbReference type="InterPro" id="IPR012340">
    <property type="entry name" value="NA-bd_OB-fold"/>
</dbReference>
<keyword evidence="2" id="KW-0689">Ribosomal protein</keyword>
<evidence type="ECO:0000256" key="2">
    <source>
        <dbReference type="ARBA" id="ARBA00022980"/>
    </source>
</evidence>
<evidence type="ECO:0000256" key="3">
    <source>
        <dbReference type="ARBA" id="ARBA00023274"/>
    </source>
</evidence>
<dbReference type="Gene3D" id="2.40.50.140">
    <property type="entry name" value="Nucleic acid-binding proteins"/>
    <property type="match status" value="1"/>
</dbReference>
<dbReference type="Pfam" id="PF01200">
    <property type="entry name" value="Ribosomal_S28e"/>
    <property type="match status" value="1"/>
</dbReference>
<dbReference type="AlphaFoldDB" id="A0ABD3GVM2"/>
<evidence type="ECO:0000256" key="1">
    <source>
        <dbReference type="ARBA" id="ARBA00005943"/>
    </source>
</evidence>